<feature type="transmembrane region" description="Helical" evidence="7">
    <location>
        <begin position="281"/>
        <end position="303"/>
    </location>
</feature>
<comment type="subcellular location">
    <subcellularLocation>
        <location evidence="1">Cell membrane</location>
        <topology evidence="1">Multi-pass membrane protein</topology>
    </subcellularLocation>
</comment>
<evidence type="ECO:0000259" key="8">
    <source>
        <dbReference type="Pfam" id="PF03772"/>
    </source>
</evidence>
<gene>
    <name evidence="10" type="ORF">BN961_01308</name>
</gene>
<feature type="domain" description="ComEC/Rec2-related protein" evidence="8">
    <location>
        <begin position="219"/>
        <end position="504"/>
    </location>
</feature>
<evidence type="ECO:0000256" key="4">
    <source>
        <dbReference type="ARBA" id="ARBA00022989"/>
    </source>
</evidence>
<feature type="transmembrane region" description="Helical" evidence="7">
    <location>
        <begin position="453"/>
        <end position="474"/>
    </location>
</feature>
<keyword evidence="2" id="KW-1003">Cell membrane</keyword>
<feature type="transmembrane region" description="Helical" evidence="7">
    <location>
        <begin position="481"/>
        <end position="502"/>
    </location>
</feature>
<dbReference type="InterPro" id="IPR004477">
    <property type="entry name" value="ComEC_N"/>
</dbReference>
<name>A0A090MNS4_AFIFE</name>
<dbReference type="NCBIfam" id="TIGR00360">
    <property type="entry name" value="ComEC_N-term"/>
    <property type="match status" value="1"/>
</dbReference>
<dbReference type="EMBL" id="CCAZ020000001">
    <property type="protein sequence ID" value="CEG07902.1"/>
    <property type="molecule type" value="Genomic_DNA"/>
</dbReference>
<dbReference type="Pfam" id="PF03772">
    <property type="entry name" value="Competence"/>
    <property type="match status" value="1"/>
</dbReference>
<evidence type="ECO:0000313" key="10">
    <source>
        <dbReference type="EMBL" id="CEG07902.1"/>
    </source>
</evidence>
<evidence type="ECO:0000256" key="7">
    <source>
        <dbReference type="SAM" id="Phobius"/>
    </source>
</evidence>
<dbReference type="Pfam" id="PF13567">
    <property type="entry name" value="DUF4131"/>
    <property type="match status" value="1"/>
</dbReference>
<organism evidence="10 11">
    <name type="scientific">Afipia felis</name>
    <name type="common">Cat scratch disease bacillus</name>
    <dbReference type="NCBI Taxonomy" id="1035"/>
    <lineage>
        <taxon>Bacteria</taxon>
        <taxon>Pseudomonadati</taxon>
        <taxon>Pseudomonadota</taxon>
        <taxon>Alphaproteobacteria</taxon>
        <taxon>Hyphomicrobiales</taxon>
        <taxon>Nitrobacteraceae</taxon>
        <taxon>Afipia</taxon>
    </lineage>
</organism>
<reference evidence="10 11" key="1">
    <citation type="journal article" date="2014" name="Genome Announc.">
        <title>Genome Sequence of Afipia felis Strain 76713, Isolated in Hospital Water Using an Amoeba Co-Culture Procedure.</title>
        <authorList>
            <person name="Benamar S."/>
            <person name="La Scola B."/>
            <person name="Croce O."/>
        </authorList>
    </citation>
    <scope>NUCLEOTIDE SEQUENCE [LARGE SCALE GENOMIC DNA]</scope>
    <source>
        <strain evidence="10 11">76713</strain>
    </source>
</reference>
<feature type="region of interest" description="Disordered" evidence="6">
    <location>
        <begin position="673"/>
        <end position="703"/>
    </location>
</feature>
<dbReference type="STRING" id="1035.BN961_01308"/>
<feature type="transmembrane region" description="Helical" evidence="7">
    <location>
        <begin position="424"/>
        <end position="447"/>
    </location>
</feature>
<feature type="transmembrane region" description="Helical" evidence="7">
    <location>
        <begin position="352"/>
        <end position="371"/>
    </location>
</feature>
<dbReference type="PANTHER" id="PTHR30619:SF1">
    <property type="entry name" value="RECOMBINATION PROTEIN 2"/>
    <property type="match status" value="1"/>
</dbReference>
<keyword evidence="4 7" id="KW-1133">Transmembrane helix</keyword>
<dbReference type="InterPro" id="IPR025405">
    <property type="entry name" value="DUF4131"/>
</dbReference>
<accession>A0A090MNS4</accession>
<evidence type="ECO:0000256" key="3">
    <source>
        <dbReference type="ARBA" id="ARBA00022692"/>
    </source>
</evidence>
<proteinExistence type="predicted"/>
<evidence type="ECO:0000256" key="1">
    <source>
        <dbReference type="ARBA" id="ARBA00004651"/>
    </source>
</evidence>
<feature type="transmembrane region" description="Helical" evidence="7">
    <location>
        <begin position="24"/>
        <end position="42"/>
    </location>
</feature>
<feature type="transmembrane region" description="Helical" evidence="7">
    <location>
        <begin position="49"/>
        <end position="70"/>
    </location>
</feature>
<feature type="transmembrane region" description="Helical" evidence="7">
    <location>
        <begin position="391"/>
        <end position="412"/>
    </location>
</feature>
<keyword evidence="5 7" id="KW-0472">Membrane</keyword>
<evidence type="ECO:0000259" key="9">
    <source>
        <dbReference type="Pfam" id="PF13567"/>
    </source>
</evidence>
<feature type="domain" description="DUF4131" evidence="9">
    <location>
        <begin position="25"/>
        <end position="172"/>
    </location>
</feature>
<evidence type="ECO:0000256" key="5">
    <source>
        <dbReference type="ARBA" id="ARBA00023136"/>
    </source>
</evidence>
<evidence type="ECO:0000256" key="2">
    <source>
        <dbReference type="ARBA" id="ARBA00022475"/>
    </source>
</evidence>
<dbReference type="AlphaFoldDB" id="A0A090MNS4"/>
<dbReference type="Proteomes" id="UP000035762">
    <property type="component" value="Unassembled WGS sequence"/>
</dbReference>
<keyword evidence="3 7" id="KW-0812">Transmembrane</keyword>
<evidence type="ECO:0000313" key="11">
    <source>
        <dbReference type="Proteomes" id="UP000035762"/>
    </source>
</evidence>
<sequence>MLPWIPVAFGAGIALYFTAAREPMAAVVAPVAGLACLLALAVRRKPMFPYIALFAALLAGFATATLKTAYVSHAVLLTPVGSAALEGFVETHEERERADRFMLRLEKMEACGAPRLQRVRLSVRKGTAPAVGSYVTLKARLLPPLRPLRPGGYDFARDMYFQGIGASGFVLGTIRTQDTPKQGDWRLRYAALMQGLRDAVDARIRTVLSGDQRAIATALLTGRRDAISTTNNDALFVSGLGHVLSISGYHMAVVAGVVFFAIRALLALSPMLSTRYAIKKWAALAALIAALFYLLLSGAEVATQRSFYMTALVLVAVMADRRAITFRTLALAAMLVLLIAPEALVHPSFQMSFAATLGLVVLAQIGMPQWFAASDDSNLGRFAAWGGRELVVLALASFVAGLATTPYAAFHFHRIAPYGVIANLVAMPVVSVLVMPAGLLGIVAIPFGFDSLFWHLMGVGIDWMIFVSQWVAALPGAFGRVHAFSIGPLIVMSGGIVVLGLLRSPLRWAGVGLIGCGVVWAAVVTEPDILIASDASSVAVRGKDSRLRIMHTAKNVFVWREWLAADADPRAVTDPSIAQGVSCDEEGCVVEGKEGDLIALTRQPEALVDDCAQAKILITPYQTPADCAARVFYRDDLRGLGGVALKRTAQGYSVTMSEPEGVDRPWAPAMASARVRTNAAARHGATSQSVDATPPETEQEAAD</sequence>
<dbReference type="InterPro" id="IPR052159">
    <property type="entry name" value="Competence_DNA_uptake"/>
</dbReference>
<feature type="transmembrane region" description="Helical" evidence="7">
    <location>
        <begin position="323"/>
        <end position="340"/>
    </location>
</feature>
<comment type="caution">
    <text evidence="10">The sequence shown here is derived from an EMBL/GenBank/DDBJ whole genome shotgun (WGS) entry which is preliminary data.</text>
</comment>
<dbReference type="PANTHER" id="PTHR30619">
    <property type="entry name" value="DNA INTERNALIZATION/COMPETENCE PROTEIN COMEC/REC2"/>
    <property type="match status" value="1"/>
</dbReference>
<dbReference type="GO" id="GO:0005886">
    <property type="term" value="C:plasma membrane"/>
    <property type="evidence" value="ECO:0007669"/>
    <property type="project" value="UniProtKB-SubCell"/>
</dbReference>
<evidence type="ECO:0000256" key="6">
    <source>
        <dbReference type="SAM" id="MobiDB-lite"/>
    </source>
</evidence>
<protein>
    <submittedName>
        <fullName evidence="10">ComEC family competence protein</fullName>
    </submittedName>
</protein>
<keyword evidence="11" id="KW-1185">Reference proteome</keyword>
<feature type="transmembrane region" description="Helical" evidence="7">
    <location>
        <begin position="249"/>
        <end position="269"/>
    </location>
</feature>